<keyword evidence="2" id="KW-1185">Reference proteome</keyword>
<evidence type="ECO:0000313" key="2">
    <source>
        <dbReference type="Proteomes" id="UP001060170"/>
    </source>
</evidence>
<protein>
    <submittedName>
        <fullName evidence="1">Uncharacterized protein</fullName>
    </submittedName>
</protein>
<reference evidence="1 2" key="3">
    <citation type="journal article" date="2022" name="Microbiol. Spectr.">
        <title>Folding features and dynamics of 3D genome architecture in plant fungal pathogens.</title>
        <authorList>
            <person name="Xia C."/>
        </authorList>
    </citation>
    <scope>NUCLEOTIDE SEQUENCE [LARGE SCALE GENOMIC DNA]</scope>
    <source>
        <strain evidence="1 2">93-210</strain>
    </source>
</reference>
<accession>A0ACC0ER11</accession>
<sequence>MVFRSLFPSWRGFAEEGTWGDGEGHSWTSTCNRLYLRPCKGEELKEAKTLIKELGNLWAV</sequence>
<name>A0ACC0ER11_9BASI</name>
<comment type="caution">
    <text evidence="1">The sequence shown here is derived from an EMBL/GenBank/DDBJ whole genome shotgun (WGS) entry which is preliminary data.</text>
</comment>
<reference evidence="2" key="1">
    <citation type="journal article" date="2018" name="BMC Genomics">
        <title>Genomic insights into host adaptation between the wheat stripe rust pathogen (Puccinia striiformis f. sp. tritici) and the barley stripe rust pathogen (Puccinia striiformis f. sp. hordei).</title>
        <authorList>
            <person name="Xia C."/>
            <person name="Wang M."/>
            <person name="Yin C."/>
            <person name="Cornejo O.E."/>
            <person name="Hulbert S.H."/>
            <person name="Chen X."/>
        </authorList>
    </citation>
    <scope>NUCLEOTIDE SEQUENCE [LARGE SCALE GENOMIC DNA]</scope>
    <source>
        <strain evidence="2">93-210</strain>
    </source>
</reference>
<dbReference type="Proteomes" id="UP001060170">
    <property type="component" value="Chromosome 3"/>
</dbReference>
<evidence type="ECO:0000313" key="1">
    <source>
        <dbReference type="EMBL" id="KAI7959050.1"/>
    </source>
</evidence>
<dbReference type="EMBL" id="CM045867">
    <property type="protein sequence ID" value="KAI7959050.1"/>
    <property type="molecule type" value="Genomic_DNA"/>
</dbReference>
<proteinExistence type="predicted"/>
<organism evidence="1 2">
    <name type="scientific">Puccinia striiformis f. sp. tritici</name>
    <dbReference type="NCBI Taxonomy" id="168172"/>
    <lineage>
        <taxon>Eukaryota</taxon>
        <taxon>Fungi</taxon>
        <taxon>Dikarya</taxon>
        <taxon>Basidiomycota</taxon>
        <taxon>Pucciniomycotina</taxon>
        <taxon>Pucciniomycetes</taxon>
        <taxon>Pucciniales</taxon>
        <taxon>Pucciniaceae</taxon>
        <taxon>Puccinia</taxon>
    </lineage>
</organism>
<gene>
    <name evidence="1" type="ORF">MJO28_002841</name>
</gene>
<reference evidence="2" key="2">
    <citation type="journal article" date="2018" name="Mol. Plant Microbe Interact.">
        <title>Genome sequence resources for the wheat stripe rust pathogen (Puccinia striiformis f. sp. tritici) and the barley stripe rust pathogen (Puccinia striiformis f. sp. hordei).</title>
        <authorList>
            <person name="Xia C."/>
            <person name="Wang M."/>
            <person name="Yin C."/>
            <person name="Cornejo O.E."/>
            <person name="Hulbert S.H."/>
            <person name="Chen X."/>
        </authorList>
    </citation>
    <scope>NUCLEOTIDE SEQUENCE [LARGE SCALE GENOMIC DNA]</scope>
    <source>
        <strain evidence="2">93-210</strain>
    </source>
</reference>